<protein>
    <recommendedName>
        <fullName evidence="12">TRASH domain-containing protein</fullName>
    </recommendedName>
</protein>
<evidence type="ECO:0000256" key="8">
    <source>
        <dbReference type="ARBA" id="ARBA00022989"/>
    </source>
</evidence>
<dbReference type="PROSITE" id="PS01229">
    <property type="entry name" value="COF_2"/>
    <property type="match status" value="1"/>
</dbReference>
<feature type="transmembrane region" description="Helical" evidence="10">
    <location>
        <begin position="234"/>
        <end position="256"/>
    </location>
</feature>
<dbReference type="PROSITE" id="PS00154">
    <property type="entry name" value="ATPASE_E1_E2"/>
    <property type="match status" value="1"/>
</dbReference>
<keyword evidence="9 10" id="KW-0472">Membrane</keyword>
<dbReference type="FunFam" id="2.70.150.10:FF:000002">
    <property type="entry name" value="Copper-transporting ATPase 1, putative"/>
    <property type="match status" value="1"/>
</dbReference>
<feature type="transmembrane region" description="Helical" evidence="10">
    <location>
        <begin position="206"/>
        <end position="228"/>
    </location>
</feature>
<dbReference type="Pfam" id="PF00702">
    <property type="entry name" value="Hydrolase"/>
    <property type="match status" value="1"/>
</dbReference>
<dbReference type="Gene3D" id="2.60.40.420">
    <property type="entry name" value="Cupredoxins - blue copper proteins"/>
    <property type="match status" value="1"/>
</dbReference>
<keyword evidence="3 10" id="KW-0812">Transmembrane</keyword>
<keyword evidence="10" id="KW-1003">Cell membrane</keyword>
<dbReference type="SFLD" id="SFLDF00027">
    <property type="entry name" value="p-type_atpase"/>
    <property type="match status" value="1"/>
</dbReference>
<dbReference type="InterPro" id="IPR023298">
    <property type="entry name" value="ATPase_P-typ_TM_dom_sf"/>
</dbReference>
<dbReference type="PRINTS" id="PR00943">
    <property type="entry name" value="CUATPASE"/>
</dbReference>
<dbReference type="CDD" id="cd02094">
    <property type="entry name" value="P-type_ATPase_Cu-like"/>
    <property type="match status" value="1"/>
</dbReference>
<dbReference type="Pfam" id="PF00122">
    <property type="entry name" value="E1-E2_ATPase"/>
    <property type="match status" value="1"/>
</dbReference>
<dbReference type="Gene3D" id="2.70.150.10">
    <property type="entry name" value="Calcium-transporting ATPase, cytoplasmic transduction domain A"/>
    <property type="match status" value="1"/>
</dbReference>
<dbReference type="Proteomes" id="UP000619536">
    <property type="component" value="Unassembled WGS sequence"/>
</dbReference>
<dbReference type="SMART" id="SM00746">
    <property type="entry name" value="TRASH"/>
    <property type="match status" value="1"/>
</dbReference>
<dbReference type="Pfam" id="PF13473">
    <property type="entry name" value="Cupredoxin_1"/>
    <property type="match status" value="1"/>
</dbReference>
<feature type="transmembrane region" description="Helical" evidence="10">
    <location>
        <begin position="802"/>
        <end position="824"/>
    </location>
</feature>
<evidence type="ECO:0000256" key="6">
    <source>
        <dbReference type="ARBA" id="ARBA00022840"/>
    </source>
</evidence>
<dbReference type="SUPFAM" id="SSF56784">
    <property type="entry name" value="HAD-like"/>
    <property type="match status" value="1"/>
</dbReference>
<dbReference type="GO" id="GO:0043682">
    <property type="term" value="F:P-type divalent copper transporter activity"/>
    <property type="evidence" value="ECO:0007669"/>
    <property type="project" value="TreeGrafter"/>
</dbReference>
<keyword evidence="6 10" id="KW-0067">ATP-binding</keyword>
<dbReference type="InterPro" id="IPR023214">
    <property type="entry name" value="HAD_sf"/>
</dbReference>
<organism evidence="13 14">
    <name type="scientific">Galliscardovia ingluviei</name>
    <dbReference type="NCBI Taxonomy" id="1769422"/>
    <lineage>
        <taxon>Bacteria</taxon>
        <taxon>Bacillati</taxon>
        <taxon>Actinomycetota</taxon>
        <taxon>Actinomycetes</taxon>
        <taxon>Bifidobacteriales</taxon>
        <taxon>Bifidobacteriaceae</taxon>
        <taxon>Galliscardovia</taxon>
    </lineage>
</organism>
<dbReference type="GO" id="GO:0055070">
    <property type="term" value="P:copper ion homeostasis"/>
    <property type="evidence" value="ECO:0007669"/>
    <property type="project" value="TreeGrafter"/>
</dbReference>
<dbReference type="SFLD" id="SFLDG00002">
    <property type="entry name" value="C1.7:_P-type_atpase_like"/>
    <property type="match status" value="1"/>
</dbReference>
<dbReference type="Gene3D" id="3.40.50.1000">
    <property type="entry name" value="HAD superfamily/HAD-like"/>
    <property type="match status" value="1"/>
</dbReference>
<dbReference type="GO" id="GO:0005507">
    <property type="term" value="F:copper ion binding"/>
    <property type="evidence" value="ECO:0007669"/>
    <property type="project" value="TreeGrafter"/>
</dbReference>
<dbReference type="InterPro" id="IPR044492">
    <property type="entry name" value="P_typ_ATPase_HD_dom"/>
</dbReference>
<evidence type="ECO:0000313" key="14">
    <source>
        <dbReference type="Proteomes" id="UP000619536"/>
    </source>
</evidence>
<dbReference type="RefSeq" id="WP_188355674.1">
    <property type="nucleotide sequence ID" value="NZ_BMDH01000005.1"/>
</dbReference>
<reference evidence="13" key="1">
    <citation type="journal article" date="2014" name="Int. J. Syst. Evol. Microbiol.">
        <title>Complete genome sequence of Corynebacterium casei LMG S-19264T (=DSM 44701T), isolated from a smear-ripened cheese.</title>
        <authorList>
            <consortium name="US DOE Joint Genome Institute (JGI-PGF)"/>
            <person name="Walter F."/>
            <person name="Albersmeier A."/>
            <person name="Kalinowski J."/>
            <person name="Ruckert C."/>
        </authorList>
    </citation>
    <scope>NUCLEOTIDE SEQUENCE</scope>
    <source>
        <strain evidence="13">CCM 8606</strain>
    </source>
</reference>
<dbReference type="InterPro" id="IPR008250">
    <property type="entry name" value="ATPase_P-typ_transduc_dom_A_sf"/>
</dbReference>
<evidence type="ECO:0000259" key="12">
    <source>
        <dbReference type="SMART" id="SM00746"/>
    </source>
</evidence>
<name>A0A8J3AQT0_9BIFI</name>
<evidence type="ECO:0000256" key="11">
    <source>
        <dbReference type="SAM" id="MobiDB-lite"/>
    </source>
</evidence>
<dbReference type="InterPro" id="IPR009078">
    <property type="entry name" value="Ferritin-like_SF"/>
</dbReference>
<dbReference type="GO" id="GO:0005886">
    <property type="term" value="C:plasma membrane"/>
    <property type="evidence" value="ECO:0007669"/>
    <property type="project" value="UniProtKB-SubCell"/>
</dbReference>
<evidence type="ECO:0000256" key="2">
    <source>
        <dbReference type="ARBA" id="ARBA00006024"/>
    </source>
</evidence>
<dbReference type="SUPFAM" id="SSF81665">
    <property type="entry name" value="Calcium ATPase, transmembrane domain M"/>
    <property type="match status" value="1"/>
</dbReference>
<dbReference type="GO" id="GO:0016887">
    <property type="term" value="F:ATP hydrolysis activity"/>
    <property type="evidence" value="ECO:0007669"/>
    <property type="project" value="InterPro"/>
</dbReference>
<dbReference type="AlphaFoldDB" id="A0A8J3AQT0"/>
<feature type="transmembrane region" description="Helical" evidence="10">
    <location>
        <begin position="830"/>
        <end position="848"/>
    </location>
</feature>
<feature type="region of interest" description="Disordered" evidence="11">
    <location>
        <begin position="151"/>
        <end position="190"/>
    </location>
</feature>
<dbReference type="InterPro" id="IPR027256">
    <property type="entry name" value="P-typ_ATPase_IB"/>
</dbReference>
<dbReference type="InterPro" id="IPR011017">
    <property type="entry name" value="TRASH_dom"/>
</dbReference>
<dbReference type="PRINTS" id="PR00119">
    <property type="entry name" value="CATATPASE"/>
</dbReference>
<reference evidence="13" key="2">
    <citation type="submission" date="2020-09" db="EMBL/GenBank/DDBJ databases">
        <authorList>
            <person name="Sun Q."/>
            <person name="Sedlacek I."/>
        </authorList>
    </citation>
    <scope>NUCLEOTIDE SEQUENCE</scope>
    <source>
        <strain evidence="13">CCM 8606</strain>
    </source>
</reference>
<evidence type="ECO:0000256" key="10">
    <source>
        <dbReference type="RuleBase" id="RU362081"/>
    </source>
</evidence>
<feature type="domain" description="TRASH" evidence="12">
    <location>
        <begin position="915"/>
        <end position="953"/>
    </location>
</feature>
<dbReference type="PANTHER" id="PTHR43520:SF8">
    <property type="entry name" value="P-TYPE CU(+) TRANSPORTER"/>
    <property type="match status" value="1"/>
</dbReference>
<comment type="similarity">
    <text evidence="2 10">Belongs to the cation transport ATPase (P-type) (TC 3.A.3) family. Type IB subfamily.</text>
</comment>
<dbReference type="NCBIfam" id="TIGR01525">
    <property type="entry name" value="ATPase-IB_hvy"/>
    <property type="match status" value="1"/>
</dbReference>
<dbReference type="GO" id="GO:0016491">
    <property type="term" value="F:oxidoreductase activity"/>
    <property type="evidence" value="ECO:0007669"/>
    <property type="project" value="InterPro"/>
</dbReference>
<dbReference type="InterPro" id="IPR012348">
    <property type="entry name" value="RNR-like"/>
</dbReference>
<evidence type="ECO:0000256" key="4">
    <source>
        <dbReference type="ARBA" id="ARBA00022723"/>
    </source>
</evidence>
<evidence type="ECO:0000256" key="1">
    <source>
        <dbReference type="ARBA" id="ARBA00004651"/>
    </source>
</evidence>
<feature type="transmembrane region" description="Helical" evidence="10">
    <location>
        <begin position="6"/>
        <end position="22"/>
    </location>
</feature>
<dbReference type="InterPro" id="IPR018303">
    <property type="entry name" value="ATPase_P-typ_P_site"/>
</dbReference>
<proteinExistence type="inferred from homology"/>
<dbReference type="SUPFAM" id="SSF47240">
    <property type="entry name" value="Ferritin-like"/>
    <property type="match status" value="1"/>
</dbReference>
<dbReference type="PANTHER" id="PTHR43520">
    <property type="entry name" value="ATP7, ISOFORM B"/>
    <property type="match status" value="1"/>
</dbReference>
<dbReference type="NCBIfam" id="TIGR01494">
    <property type="entry name" value="ATPase_P-type"/>
    <property type="match status" value="1"/>
</dbReference>
<dbReference type="SFLD" id="SFLDS00003">
    <property type="entry name" value="Haloacid_Dehalogenase"/>
    <property type="match status" value="1"/>
</dbReference>
<dbReference type="InterPro" id="IPR023299">
    <property type="entry name" value="ATPase_P-typ_cyto_dom_N"/>
</dbReference>
<dbReference type="InterPro" id="IPR036412">
    <property type="entry name" value="HAD-like_sf"/>
</dbReference>
<comment type="caution">
    <text evidence="13">The sequence shown here is derived from an EMBL/GenBank/DDBJ whole genome shotgun (WGS) entry which is preliminary data.</text>
</comment>
<keyword evidence="4 10" id="KW-0479">Metal-binding</keyword>
<dbReference type="Gene3D" id="3.40.1110.10">
    <property type="entry name" value="Calcium-transporting ATPase, cytoplasmic domain N"/>
    <property type="match status" value="1"/>
</dbReference>
<dbReference type="InterPro" id="IPR001757">
    <property type="entry name" value="P_typ_ATPase"/>
</dbReference>
<dbReference type="InterPro" id="IPR008972">
    <property type="entry name" value="Cupredoxin"/>
</dbReference>
<feature type="transmembrane region" description="Helical" evidence="10">
    <location>
        <begin position="450"/>
        <end position="472"/>
    </location>
</feature>
<keyword evidence="14" id="KW-1185">Reference proteome</keyword>
<feature type="transmembrane region" description="Helical" evidence="10">
    <location>
        <begin position="478"/>
        <end position="501"/>
    </location>
</feature>
<dbReference type="SUPFAM" id="SSF81653">
    <property type="entry name" value="Calcium ATPase, transduction domain A"/>
    <property type="match status" value="1"/>
</dbReference>
<feature type="transmembrane region" description="Helical" evidence="10">
    <location>
        <begin position="299"/>
        <end position="316"/>
    </location>
</feature>
<evidence type="ECO:0000313" key="13">
    <source>
        <dbReference type="EMBL" id="GGI15197.1"/>
    </source>
</evidence>
<feature type="transmembrane region" description="Helical" evidence="10">
    <location>
        <begin position="268"/>
        <end position="287"/>
    </location>
</feature>
<dbReference type="InterPro" id="IPR007029">
    <property type="entry name" value="YHS_dom"/>
</dbReference>
<keyword evidence="8 10" id="KW-1133">Transmembrane helix</keyword>
<dbReference type="SUPFAM" id="SSF49503">
    <property type="entry name" value="Cupredoxins"/>
    <property type="match status" value="1"/>
</dbReference>
<dbReference type="GO" id="GO:0005524">
    <property type="term" value="F:ATP binding"/>
    <property type="evidence" value="ECO:0007669"/>
    <property type="project" value="UniProtKB-UniRule"/>
</dbReference>
<dbReference type="Gene3D" id="1.10.620.20">
    <property type="entry name" value="Ribonucleotide Reductase, subunit A"/>
    <property type="match status" value="1"/>
</dbReference>
<dbReference type="NCBIfam" id="TIGR01511">
    <property type="entry name" value="ATPase-IB1_Cu"/>
    <property type="match status" value="1"/>
</dbReference>
<sequence length="960" mass="102490">MHILVVLITVVLTAVILWLALAPKRIVRAAMKQGMQEIVIDVKGGYSPASIEIQAGVPARLIFNRQESGECSSHVVFPDFGIDQSLPAFRSTVVQLTAQQSGDYPFACGMNMLHGTLHVVGHAISARDDAENRAKVTNHIDVATHTDVTGLTDVTGTESTAHTQHAENSKPIEHAEHQDRARQDTVQQDTDEAEMQLAAQREYRMLVARLIVAAVCTLPVFAATMLHLFVMPAWVQFAFMLPVVGFSAWPIIISGISAIAHRAAEMNALVTLGVIAALVYSIAVMIVPTVFPQQAREPYFESVGMIITLMLVGQVLEARARAGTHQAVRGLMDLQPVEAHVLKDGVEQTIDANDVHIGDIVVVKPGEKLPVDGVVTSGYTQIDESMLTGESMPVTKTQGDNVTGATINGSGTIEYRATSVGKDTVLANIIEVVSAAQATQAPVQRLADKVSAIFVPIVVIIALWSGALWLVFGQELSIPHALVALVSVLVIACPCALGLATPLSVTIAMGKAAQHGILIRSAAALEQSANIDTVVFDKTGTLTVGTPQVVQTVGFGQYEQRVHEALTMMAVVEARSEHPLAQAIRASVNADQMSAYDVTEFKAHAGLGVQAQVNGHSVVIGNPQFVDDCNIAMPEGGDVNQVFEVMDSASDRGYTSVLGAIDGVLSVVINIADTVRPTSQQAIATLQSHGIATVMLSGDNERTAHAIAEQVGIDTVIAQVKPEEKAQVIAQLQAQGHRVAMVGDGINDAPALARADVGFALGTGTDIAIESADITIMAQSLESVGVAFDIAHAAMRNIRQNLGFAFGYNVLGIPIAAGILYPAFAIMLNPMIAGAAMACSSLSVVLNASRLTRFDAHDNQQHRWTVRTQAQSLQPTWKGKIMALFNRDHAHTQEHNMHHHMDMHAPQGDAAMHVDPVCGMSVSADHAAAQREYEGTTVYFCSTGCAERFDANPEQYMKRN</sequence>
<evidence type="ECO:0000256" key="3">
    <source>
        <dbReference type="ARBA" id="ARBA00022692"/>
    </source>
</evidence>
<dbReference type="Pfam" id="PF04945">
    <property type="entry name" value="YHS"/>
    <property type="match status" value="1"/>
</dbReference>
<dbReference type="InterPro" id="IPR028096">
    <property type="entry name" value="EfeO_Cupredoxin"/>
</dbReference>
<gene>
    <name evidence="13" type="ORF">GCM10007377_14700</name>
</gene>
<evidence type="ECO:0000256" key="7">
    <source>
        <dbReference type="ARBA" id="ARBA00022967"/>
    </source>
</evidence>
<evidence type="ECO:0000256" key="9">
    <source>
        <dbReference type="ARBA" id="ARBA00023136"/>
    </source>
</evidence>
<comment type="subcellular location">
    <subcellularLocation>
        <location evidence="1">Cell membrane</location>
        <topology evidence="1">Multi-pass membrane protein</topology>
    </subcellularLocation>
</comment>
<dbReference type="InterPro" id="IPR059000">
    <property type="entry name" value="ATPase_P-type_domA"/>
</dbReference>
<keyword evidence="5 10" id="KW-0547">Nucleotide-binding</keyword>
<feature type="compositionally biased region" description="Basic and acidic residues" evidence="11">
    <location>
        <begin position="164"/>
        <end position="183"/>
    </location>
</feature>
<accession>A0A8J3AQT0</accession>
<keyword evidence="7" id="KW-1278">Translocase</keyword>
<evidence type="ECO:0000256" key="5">
    <source>
        <dbReference type="ARBA" id="ARBA00022741"/>
    </source>
</evidence>
<dbReference type="EMBL" id="BMDH01000005">
    <property type="protein sequence ID" value="GGI15197.1"/>
    <property type="molecule type" value="Genomic_DNA"/>
</dbReference>